<reference evidence="3" key="1">
    <citation type="journal article" date="2019" name="Plant Biotechnol. J.">
        <title>Genome sequencing of the Australian wild diploid species Gossypium australe highlights disease resistance and delayed gland morphogenesis.</title>
        <authorList>
            <person name="Cai Y."/>
            <person name="Cai X."/>
            <person name="Wang Q."/>
            <person name="Wang P."/>
            <person name="Zhang Y."/>
            <person name="Cai C."/>
            <person name="Xu Y."/>
            <person name="Wang K."/>
            <person name="Zhou Z."/>
            <person name="Wang C."/>
            <person name="Geng S."/>
            <person name="Li B."/>
            <person name="Dong Q."/>
            <person name="Hou Y."/>
            <person name="Wang H."/>
            <person name="Ai P."/>
            <person name="Liu Z."/>
            <person name="Yi F."/>
            <person name="Sun M."/>
            <person name="An G."/>
            <person name="Cheng J."/>
            <person name="Zhang Y."/>
            <person name="Shi Q."/>
            <person name="Xie Y."/>
            <person name="Shi X."/>
            <person name="Chang Y."/>
            <person name="Huang F."/>
            <person name="Chen Y."/>
            <person name="Hong S."/>
            <person name="Mi L."/>
            <person name="Sun Q."/>
            <person name="Zhang L."/>
            <person name="Zhou B."/>
            <person name="Peng R."/>
            <person name="Zhang X."/>
            <person name="Liu F."/>
        </authorList>
    </citation>
    <scope>NUCLEOTIDE SEQUENCE [LARGE SCALE GENOMIC DNA]</scope>
    <source>
        <strain evidence="3">cv. PA1801</strain>
    </source>
</reference>
<organism evidence="2 3">
    <name type="scientific">Gossypium australe</name>
    <dbReference type="NCBI Taxonomy" id="47621"/>
    <lineage>
        <taxon>Eukaryota</taxon>
        <taxon>Viridiplantae</taxon>
        <taxon>Streptophyta</taxon>
        <taxon>Embryophyta</taxon>
        <taxon>Tracheophyta</taxon>
        <taxon>Spermatophyta</taxon>
        <taxon>Magnoliopsida</taxon>
        <taxon>eudicotyledons</taxon>
        <taxon>Gunneridae</taxon>
        <taxon>Pentapetalae</taxon>
        <taxon>rosids</taxon>
        <taxon>malvids</taxon>
        <taxon>Malvales</taxon>
        <taxon>Malvaceae</taxon>
        <taxon>Malvoideae</taxon>
        <taxon>Gossypium</taxon>
    </lineage>
</organism>
<dbReference type="GO" id="GO:0003676">
    <property type="term" value="F:nucleic acid binding"/>
    <property type="evidence" value="ECO:0007669"/>
    <property type="project" value="InterPro"/>
</dbReference>
<evidence type="ECO:0000259" key="1">
    <source>
        <dbReference type="PROSITE" id="PS50994"/>
    </source>
</evidence>
<evidence type="ECO:0000313" key="3">
    <source>
        <dbReference type="Proteomes" id="UP000325315"/>
    </source>
</evidence>
<dbReference type="Proteomes" id="UP000325315">
    <property type="component" value="Unassembled WGS sequence"/>
</dbReference>
<dbReference type="InterPro" id="IPR012337">
    <property type="entry name" value="RNaseH-like_sf"/>
</dbReference>
<gene>
    <name evidence="2" type="ORF">EPI10_015982</name>
</gene>
<evidence type="ECO:0000313" key="2">
    <source>
        <dbReference type="EMBL" id="KAA3470255.1"/>
    </source>
</evidence>
<dbReference type="PROSITE" id="PS50994">
    <property type="entry name" value="INTEGRASE"/>
    <property type="match status" value="1"/>
</dbReference>
<dbReference type="AlphaFoldDB" id="A0A5B6VMF7"/>
<dbReference type="InterPro" id="IPR036397">
    <property type="entry name" value="RNaseH_sf"/>
</dbReference>
<dbReference type="SUPFAM" id="SSF53098">
    <property type="entry name" value="Ribonuclease H-like"/>
    <property type="match status" value="1"/>
</dbReference>
<name>A0A5B6VMF7_9ROSI</name>
<dbReference type="InterPro" id="IPR001584">
    <property type="entry name" value="Integrase_cat-core"/>
</dbReference>
<feature type="domain" description="Integrase catalytic" evidence="1">
    <location>
        <begin position="12"/>
        <end position="128"/>
    </location>
</feature>
<dbReference type="GO" id="GO:0015074">
    <property type="term" value="P:DNA integration"/>
    <property type="evidence" value="ECO:0007669"/>
    <property type="project" value="InterPro"/>
</dbReference>
<keyword evidence="3" id="KW-1185">Reference proteome</keyword>
<sequence length="128" mass="15067">MVIRDVYEFAMCDHCPQTRNIFKQDEIFQKGILKRIHFMGPFLNFFRNQYILLALDYVSKWIEAMALPTNDTKVVVKFLRKNFYARTSSRALISDEGSHFCSKKMENALSKYSVRLRITTAYHPQASD</sequence>
<dbReference type="OrthoDB" id="1001372at2759"/>
<proteinExistence type="predicted"/>
<dbReference type="InterPro" id="IPR052160">
    <property type="entry name" value="Gypsy_RT_Integrase-like"/>
</dbReference>
<dbReference type="EMBL" id="SMMG02000006">
    <property type="protein sequence ID" value="KAA3470255.1"/>
    <property type="molecule type" value="Genomic_DNA"/>
</dbReference>
<accession>A0A5B6VMF7</accession>
<protein>
    <submittedName>
        <fullName evidence="2">Retrovirus-related Pol polyprotein from transposon opus</fullName>
    </submittedName>
</protein>
<dbReference type="PANTHER" id="PTHR47266">
    <property type="entry name" value="ENDONUCLEASE-RELATED"/>
    <property type="match status" value="1"/>
</dbReference>
<dbReference type="Pfam" id="PF00665">
    <property type="entry name" value="rve"/>
    <property type="match status" value="1"/>
</dbReference>
<dbReference type="Gene3D" id="3.30.420.10">
    <property type="entry name" value="Ribonuclease H-like superfamily/Ribonuclease H"/>
    <property type="match status" value="1"/>
</dbReference>
<comment type="caution">
    <text evidence="2">The sequence shown here is derived from an EMBL/GenBank/DDBJ whole genome shotgun (WGS) entry which is preliminary data.</text>
</comment>